<evidence type="ECO:0000256" key="3">
    <source>
        <dbReference type="SAM" id="Phobius"/>
    </source>
</evidence>
<proteinExistence type="inferred from homology"/>
<evidence type="ECO:0000313" key="5">
    <source>
        <dbReference type="EMBL" id="ARY92230.1"/>
    </source>
</evidence>
<gene>
    <name evidence="5" type="ORF">BGL52_10885</name>
    <name evidence="6" type="ORF">RWA16_10665</name>
</gene>
<sequence>MGFHVDLKEVTEAGKSYQAKAKAVTEQINQSGLALGHVADSKALEGATGRAIGQDIRNIHLPIATALVDLYRALDLAFQQEQERFATTVKETDTSAVIDEDTLDSLSQRLDQLRQEKDQLDSQTKNIYRDVEDIVSLSFPSTSKFDHEAADTHDVLQHTKTWVHEFEGQQGALDNLHDIESKVQSKLGEAEGIVGNAFSSSKLMSVASSTSFRTYVKQKLGSLERQVEKMRRMDRKKKWTKEVRKGREFYENEHVDNYGDLVSASGQYFISKGKNKMRTSEYATGLRTDPIAYDTNTRAYRIGQAAVDKGKVLDGVGKRLGKGLPFVSFGIDTVDDIVNSHRPVGQAVIYNGMATGLGYAAGVGGAAIATAFAAPGILVVGASVVAAAGATAFFELLYKDNVLHLKDGINGIGKGFDWGFNALRGTLEASPKSVGYVFSV</sequence>
<keyword evidence="2" id="KW-0175">Coiled coil</keyword>
<evidence type="ECO:0000313" key="7">
    <source>
        <dbReference type="Proteomes" id="UP000195609"/>
    </source>
</evidence>
<evidence type="ECO:0000256" key="2">
    <source>
        <dbReference type="SAM" id="Coils"/>
    </source>
</evidence>
<reference evidence="6 8" key="2">
    <citation type="submission" date="2023-09" db="EMBL/GenBank/DDBJ databases">
        <title>Genomic characteristic of L. casei group strains isolated from clinical sources.</title>
        <authorList>
            <person name="Jarocki P."/>
        </authorList>
    </citation>
    <scope>NUCLEOTIDE SEQUENCE [LARGE SCALE GENOMIC DNA]</scope>
    <source>
        <strain evidence="6 8">LMG 24099</strain>
    </source>
</reference>
<evidence type="ECO:0000256" key="1">
    <source>
        <dbReference type="ARBA" id="ARBA00034117"/>
    </source>
</evidence>
<dbReference type="RefSeq" id="WP_225362694.1">
    <property type="nucleotide sequence ID" value="NZ_CP017065.1"/>
</dbReference>
<feature type="coiled-coil region" evidence="2">
    <location>
        <begin position="96"/>
        <end position="130"/>
    </location>
</feature>
<evidence type="ECO:0000313" key="6">
    <source>
        <dbReference type="EMBL" id="WNX26870.1"/>
    </source>
</evidence>
<feature type="transmembrane region" description="Helical" evidence="3">
    <location>
        <begin position="348"/>
        <end position="371"/>
    </location>
</feature>
<accession>A0AAN1KEZ1</accession>
<dbReference type="PROSITE" id="PS51756">
    <property type="entry name" value="LXG"/>
    <property type="match status" value="1"/>
</dbReference>
<dbReference type="EMBL" id="CP136128">
    <property type="protein sequence ID" value="WNX26870.1"/>
    <property type="molecule type" value="Genomic_DNA"/>
</dbReference>
<keyword evidence="8" id="KW-1185">Reference proteome</keyword>
<evidence type="ECO:0000259" key="4">
    <source>
        <dbReference type="PROSITE" id="PS51756"/>
    </source>
</evidence>
<keyword evidence="3" id="KW-1133">Transmembrane helix</keyword>
<reference evidence="5 7" key="1">
    <citation type="journal article" date="2017" name="Front. Immunol.">
        <title>Complete Genome Sequence of Lactobacillus casei LC5, a Potential Probiotics for Atopic Dermatitis.</title>
        <authorList>
            <person name="Kang J."/>
            <person name="Chung W.H."/>
            <person name="Lim T.J."/>
            <person name="Whon T.W."/>
            <person name="Lim S."/>
            <person name="Nam Y.D."/>
        </authorList>
    </citation>
    <scope>NUCLEOTIDE SEQUENCE [LARGE SCALE GENOMIC DNA]</scope>
    <source>
        <strain evidence="5 7">LC5</strain>
    </source>
</reference>
<protein>
    <submittedName>
        <fullName evidence="6">T7SS effector LXG polymorphic toxin</fullName>
    </submittedName>
    <submittedName>
        <fullName evidence="5">Transposase</fullName>
    </submittedName>
</protein>
<organism evidence="5 7">
    <name type="scientific">Lacticaseibacillus casei</name>
    <name type="common">Lactobacillus casei</name>
    <dbReference type="NCBI Taxonomy" id="1582"/>
    <lineage>
        <taxon>Bacteria</taxon>
        <taxon>Bacillati</taxon>
        <taxon>Bacillota</taxon>
        <taxon>Bacilli</taxon>
        <taxon>Lactobacillales</taxon>
        <taxon>Lactobacillaceae</taxon>
        <taxon>Lacticaseibacillus</taxon>
    </lineage>
</organism>
<keyword evidence="3" id="KW-0812">Transmembrane</keyword>
<dbReference type="AlphaFoldDB" id="A0AAN1KEZ1"/>
<feature type="domain" description="LXG" evidence="4">
    <location>
        <begin position="1"/>
        <end position="233"/>
    </location>
</feature>
<name>A0AAN1KEZ1_LACCA</name>
<dbReference type="Pfam" id="PF04740">
    <property type="entry name" value="LXG"/>
    <property type="match status" value="1"/>
</dbReference>
<keyword evidence="3" id="KW-0472">Membrane</keyword>
<dbReference type="EMBL" id="CP017065">
    <property type="protein sequence ID" value="ARY92230.1"/>
    <property type="molecule type" value="Genomic_DNA"/>
</dbReference>
<evidence type="ECO:0000313" key="8">
    <source>
        <dbReference type="Proteomes" id="UP001303564"/>
    </source>
</evidence>
<dbReference type="InterPro" id="IPR006829">
    <property type="entry name" value="LXG_dom"/>
</dbReference>
<comment type="similarity">
    <text evidence="1">In the N-terminal section; belongs to the LXG family.</text>
</comment>
<dbReference type="Proteomes" id="UP000195609">
    <property type="component" value="Chromosome"/>
</dbReference>
<feature type="transmembrane region" description="Helical" evidence="3">
    <location>
        <begin position="377"/>
        <end position="398"/>
    </location>
</feature>
<dbReference type="Proteomes" id="UP001303564">
    <property type="component" value="Chromosome"/>
</dbReference>